<sequence>MGTQGLFCCVVFVVYTGFSLENPTTCDEVRKVFHVRQIGPVNSLLDLPRTGLDLQVCMSRNLTCCTKKAEERYQLAARRDVQNLLQTSSSSLKFLITRNVATFQETFVSLIKQAENFTNSLFLGTYRKAAGEAAGPVRELFTDVGLFVLGSELDVDELVQRFFDGLFPPVYSHLVDPDLTGVAPDYAECVRAARRQLRPFGAAPRQLAGQIRASASPVRVFLQALNLAIEVINTTDHLRFPKDCKRALLRMQYCPHCLGLTRSKPCMGYCLNVMRGCLAGMAEVDAPWREFVRSMEEVSERMRGAQDLEQVLLGAHALVGDAVTHAQRTAPRLSAQVHKLCGHPIRKPTQSVNGPQQEGGKEPLPHRTPLSDMEETLSSRRREFISSLRLYRTFYADLAGQLCVSELASEDGLSCWNGEDIVRSYTRQVVGNGVRAQLANPEVKVKEADPVINQIMDKLKHINQLLQGKSIPQYGTLDRIEAGSGASDGRFSGDCDDEDEDGCGGSGGGEVKKVLKVSKWTPDEAGDQRRSRAQTENFEAGDASAAGSSAHSGLLTLSAVCALAVLRW</sequence>
<evidence type="ECO:0000256" key="13">
    <source>
        <dbReference type="SAM" id="MobiDB-lite"/>
    </source>
</evidence>
<dbReference type="AlphaFoldDB" id="A0A9D3LQE0"/>
<reference evidence="15" key="1">
    <citation type="submission" date="2021-01" db="EMBL/GenBank/DDBJ databases">
        <title>A chromosome-scale assembly of European eel, Anguilla anguilla.</title>
        <authorList>
            <person name="Henkel C."/>
            <person name="Jong-Raadsen S.A."/>
            <person name="Dufour S."/>
            <person name="Weltzien F.-A."/>
            <person name="Palstra A.P."/>
            <person name="Pelster B."/>
            <person name="Spaink H.P."/>
            <person name="Van Den Thillart G.E."/>
            <person name="Jansen H."/>
            <person name="Zahm M."/>
            <person name="Klopp C."/>
            <person name="Cedric C."/>
            <person name="Louis A."/>
            <person name="Berthelot C."/>
            <person name="Parey E."/>
            <person name="Roest Crollius H."/>
            <person name="Montfort J."/>
            <person name="Robinson-Rechavi M."/>
            <person name="Bucao C."/>
            <person name="Bouchez O."/>
            <person name="Gislard M."/>
            <person name="Lluch J."/>
            <person name="Milhes M."/>
            <person name="Lampietro C."/>
            <person name="Lopez Roques C."/>
            <person name="Donnadieu C."/>
            <person name="Braasch I."/>
            <person name="Desvignes T."/>
            <person name="Postlethwait J."/>
            <person name="Bobe J."/>
            <person name="Guiguen Y."/>
            <person name="Dirks R."/>
        </authorList>
    </citation>
    <scope>NUCLEOTIDE SEQUENCE</scope>
    <source>
        <strain evidence="15">Tag_6206</strain>
        <tissue evidence="15">Liver</tissue>
    </source>
</reference>
<keyword evidence="4 12" id="KW-0336">GPI-anchor</keyword>
<dbReference type="GO" id="GO:0005576">
    <property type="term" value="C:extracellular region"/>
    <property type="evidence" value="ECO:0007669"/>
    <property type="project" value="TreeGrafter"/>
</dbReference>
<evidence type="ECO:0000256" key="10">
    <source>
        <dbReference type="ARBA" id="ARBA00023288"/>
    </source>
</evidence>
<gene>
    <name evidence="15" type="ORF">ANANG_G00278730</name>
</gene>
<feature type="region of interest" description="Disordered" evidence="13">
    <location>
        <begin position="344"/>
        <end position="376"/>
    </location>
</feature>
<dbReference type="Proteomes" id="UP001044222">
    <property type="component" value="Chromosome 16"/>
</dbReference>
<dbReference type="EMBL" id="JAFIRN010000016">
    <property type="protein sequence ID" value="KAG5833709.1"/>
    <property type="molecule type" value="Genomic_DNA"/>
</dbReference>
<dbReference type="Pfam" id="PF01153">
    <property type="entry name" value="Glypican"/>
    <property type="match status" value="1"/>
</dbReference>
<protein>
    <recommendedName>
        <fullName evidence="17">Glypican-5</fullName>
    </recommendedName>
</protein>
<keyword evidence="8" id="KW-0325">Glycoprotein</keyword>
<keyword evidence="9 12" id="KW-0357">Heparan sulfate</keyword>
<dbReference type="GO" id="GO:0009986">
    <property type="term" value="C:cell surface"/>
    <property type="evidence" value="ECO:0007669"/>
    <property type="project" value="TreeGrafter"/>
</dbReference>
<accession>A0A9D3LQE0</accession>
<name>A0A9D3LQE0_ANGAN</name>
<evidence type="ECO:0000256" key="9">
    <source>
        <dbReference type="ARBA" id="ARBA00023207"/>
    </source>
</evidence>
<dbReference type="PANTHER" id="PTHR10822:SF12">
    <property type="entry name" value="GLYPICAN-5"/>
    <property type="match status" value="1"/>
</dbReference>
<evidence type="ECO:0000313" key="15">
    <source>
        <dbReference type="EMBL" id="KAG5833709.1"/>
    </source>
</evidence>
<keyword evidence="6 12" id="KW-0654">Proteoglycan</keyword>
<dbReference type="GO" id="GO:0016477">
    <property type="term" value="P:cell migration"/>
    <property type="evidence" value="ECO:0007669"/>
    <property type="project" value="TreeGrafter"/>
</dbReference>
<evidence type="ECO:0000313" key="16">
    <source>
        <dbReference type="Proteomes" id="UP001044222"/>
    </source>
</evidence>
<keyword evidence="7 12" id="KW-0472">Membrane</keyword>
<feature type="chain" id="PRO_5039589233" description="Glypican-5" evidence="14">
    <location>
        <begin position="22"/>
        <end position="568"/>
    </location>
</feature>
<dbReference type="GO" id="GO:0090263">
    <property type="term" value="P:positive regulation of canonical Wnt signaling pathway"/>
    <property type="evidence" value="ECO:0007669"/>
    <property type="project" value="TreeGrafter"/>
</dbReference>
<evidence type="ECO:0000256" key="11">
    <source>
        <dbReference type="RuleBase" id="RU003518"/>
    </source>
</evidence>
<evidence type="ECO:0000256" key="7">
    <source>
        <dbReference type="ARBA" id="ARBA00023136"/>
    </source>
</evidence>
<dbReference type="PROSITE" id="PS01207">
    <property type="entry name" value="GLYPICAN"/>
    <property type="match status" value="1"/>
</dbReference>
<keyword evidence="16" id="KW-1185">Reference proteome</keyword>
<evidence type="ECO:0000256" key="5">
    <source>
        <dbReference type="ARBA" id="ARBA00022729"/>
    </source>
</evidence>
<organism evidence="15 16">
    <name type="scientific">Anguilla anguilla</name>
    <name type="common">European freshwater eel</name>
    <name type="synonym">Muraena anguilla</name>
    <dbReference type="NCBI Taxonomy" id="7936"/>
    <lineage>
        <taxon>Eukaryota</taxon>
        <taxon>Metazoa</taxon>
        <taxon>Chordata</taxon>
        <taxon>Craniata</taxon>
        <taxon>Vertebrata</taxon>
        <taxon>Euteleostomi</taxon>
        <taxon>Actinopterygii</taxon>
        <taxon>Neopterygii</taxon>
        <taxon>Teleostei</taxon>
        <taxon>Anguilliformes</taxon>
        <taxon>Anguillidae</taxon>
        <taxon>Anguilla</taxon>
    </lineage>
</organism>
<dbReference type="InterPro" id="IPR001863">
    <property type="entry name" value="Glypican"/>
</dbReference>
<feature type="signal peptide" evidence="14">
    <location>
        <begin position="1"/>
        <end position="21"/>
    </location>
</feature>
<dbReference type="GO" id="GO:1905475">
    <property type="term" value="P:regulation of protein localization to membrane"/>
    <property type="evidence" value="ECO:0007669"/>
    <property type="project" value="TreeGrafter"/>
</dbReference>
<comment type="caution">
    <text evidence="15">The sequence shown here is derived from an EMBL/GenBank/DDBJ whole genome shotgun (WGS) entry which is preliminary data.</text>
</comment>
<keyword evidence="10 12" id="KW-0449">Lipoprotein</keyword>
<dbReference type="GO" id="GO:0005886">
    <property type="term" value="C:plasma membrane"/>
    <property type="evidence" value="ECO:0007669"/>
    <property type="project" value="UniProtKB-SubCell"/>
</dbReference>
<keyword evidence="5 14" id="KW-0732">Signal</keyword>
<evidence type="ECO:0008006" key="17">
    <source>
        <dbReference type="Google" id="ProtNLM"/>
    </source>
</evidence>
<dbReference type="GO" id="GO:0098552">
    <property type="term" value="C:side of membrane"/>
    <property type="evidence" value="ECO:0007669"/>
    <property type="project" value="UniProtKB-KW"/>
</dbReference>
<evidence type="ECO:0000256" key="2">
    <source>
        <dbReference type="ARBA" id="ARBA00010260"/>
    </source>
</evidence>
<feature type="region of interest" description="Disordered" evidence="13">
    <location>
        <begin position="488"/>
        <end position="548"/>
    </location>
</feature>
<evidence type="ECO:0000256" key="6">
    <source>
        <dbReference type="ARBA" id="ARBA00022974"/>
    </source>
</evidence>
<evidence type="ECO:0000256" key="4">
    <source>
        <dbReference type="ARBA" id="ARBA00022622"/>
    </source>
</evidence>
<comment type="similarity">
    <text evidence="2 11">Belongs to the glypican family.</text>
</comment>
<keyword evidence="3" id="KW-1003">Cell membrane</keyword>
<comment type="subcellular location">
    <subcellularLocation>
        <location evidence="1 12">Cell membrane</location>
        <topology evidence="1 12">Lipid-anchor</topology>
        <topology evidence="1 12">GPI-anchor</topology>
    </subcellularLocation>
</comment>
<dbReference type="PANTHER" id="PTHR10822">
    <property type="entry name" value="GLYPICAN"/>
    <property type="match status" value="1"/>
</dbReference>
<proteinExistence type="inferred from homology"/>
<comment type="function">
    <text evidence="12">Cell surface proteoglycan.</text>
</comment>
<evidence type="ECO:0000256" key="8">
    <source>
        <dbReference type="ARBA" id="ARBA00023180"/>
    </source>
</evidence>
<dbReference type="InterPro" id="IPR019803">
    <property type="entry name" value="Glypican_CS"/>
</dbReference>
<evidence type="ECO:0000256" key="14">
    <source>
        <dbReference type="SAM" id="SignalP"/>
    </source>
</evidence>
<evidence type="ECO:0000256" key="1">
    <source>
        <dbReference type="ARBA" id="ARBA00004609"/>
    </source>
</evidence>
<evidence type="ECO:0000256" key="3">
    <source>
        <dbReference type="ARBA" id="ARBA00022475"/>
    </source>
</evidence>
<evidence type="ECO:0000256" key="12">
    <source>
        <dbReference type="RuleBase" id="RU003519"/>
    </source>
</evidence>